<accession>A0A0T9RD94</accession>
<evidence type="ECO:0008006" key="3">
    <source>
        <dbReference type="Google" id="ProtNLM"/>
    </source>
</evidence>
<sequence length="215" mass="24031">MINLFVDQKKMFTLACVYSRRTDFFIIKKGSTSNTALWRYMYQPFGSIPKRSNSFLPNVFSQLARLTPAAAAAASNCSFNSGVIRIWKGGDLPAPRDWLSLIDMCTPIALWLLFIGVHLSTVEHRKETPPNSITSTERGLATTDNQSIEAAMKNNTTAPQRFTFLFLAVVRANPQAYPHREQISATSEWEARSLLAGRFVLVFAGRLPLSEVCHA</sequence>
<proteinExistence type="predicted"/>
<name>A0A0T9RD94_9GAMM</name>
<dbReference type="AlphaFoldDB" id="A0A0T9RD94"/>
<evidence type="ECO:0000313" key="1">
    <source>
        <dbReference type="EMBL" id="CNI54562.1"/>
    </source>
</evidence>
<dbReference type="NCBIfam" id="NF033153">
    <property type="entry name" value="phage_ICD_like"/>
    <property type="match status" value="1"/>
</dbReference>
<reference evidence="1 2" key="1">
    <citation type="submission" date="2015-03" db="EMBL/GenBank/DDBJ databases">
        <authorList>
            <person name="Murphy D."/>
        </authorList>
    </citation>
    <scope>NUCLEOTIDE SEQUENCE [LARGE SCALE GENOMIC DNA]</scope>
    <source>
        <strain evidence="1 2">Y233</strain>
    </source>
</reference>
<gene>
    <name evidence="1" type="ORF">ERS008667_03699</name>
</gene>
<dbReference type="EMBL" id="CQBK01000036">
    <property type="protein sequence ID" value="CNI54562.1"/>
    <property type="molecule type" value="Genomic_DNA"/>
</dbReference>
<evidence type="ECO:0000313" key="2">
    <source>
        <dbReference type="Proteomes" id="UP000038204"/>
    </source>
</evidence>
<organism evidence="1 2">
    <name type="scientific">Yersinia similis</name>
    <dbReference type="NCBI Taxonomy" id="367190"/>
    <lineage>
        <taxon>Bacteria</taxon>
        <taxon>Pseudomonadati</taxon>
        <taxon>Pseudomonadota</taxon>
        <taxon>Gammaproteobacteria</taxon>
        <taxon>Enterobacterales</taxon>
        <taxon>Yersiniaceae</taxon>
        <taxon>Yersinia</taxon>
    </lineage>
</organism>
<dbReference type="Proteomes" id="UP000038204">
    <property type="component" value="Unassembled WGS sequence"/>
</dbReference>
<protein>
    <recommendedName>
        <fullName evidence="3">Host cell division inhibitor Icd-like protein</fullName>
    </recommendedName>
</protein>